<organism evidence="1 2">
    <name type="scientific">Araneus ventricosus</name>
    <name type="common">Orbweaver spider</name>
    <name type="synonym">Epeira ventricosa</name>
    <dbReference type="NCBI Taxonomy" id="182803"/>
    <lineage>
        <taxon>Eukaryota</taxon>
        <taxon>Metazoa</taxon>
        <taxon>Ecdysozoa</taxon>
        <taxon>Arthropoda</taxon>
        <taxon>Chelicerata</taxon>
        <taxon>Arachnida</taxon>
        <taxon>Araneae</taxon>
        <taxon>Araneomorphae</taxon>
        <taxon>Entelegynae</taxon>
        <taxon>Araneoidea</taxon>
        <taxon>Araneidae</taxon>
        <taxon>Araneus</taxon>
    </lineage>
</organism>
<dbReference type="Proteomes" id="UP000499080">
    <property type="component" value="Unassembled WGS sequence"/>
</dbReference>
<dbReference type="AlphaFoldDB" id="A0A4Y2PA36"/>
<evidence type="ECO:0000313" key="2">
    <source>
        <dbReference type="Proteomes" id="UP000499080"/>
    </source>
</evidence>
<protein>
    <submittedName>
        <fullName evidence="1">Uncharacterized protein</fullName>
    </submittedName>
</protein>
<dbReference type="EMBL" id="BGPR01010944">
    <property type="protein sequence ID" value="GBN48825.1"/>
    <property type="molecule type" value="Genomic_DNA"/>
</dbReference>
<evidence type="ECO:0000313" key="1">
    <source>
        <dbReference type="EMBL" id="GBN48825.1"/>
    </source>
</evidence>
<proteinExistence type="predicted"/>
<comment type="caution">
    <text evidence="1">The sequence shown here is derived from an EMBL/GenBank/DDBJ whole genome shotgun (WGS) entry which is preliminary data.</text>
</comment>
<gene>
    <name evidence="1" type="ORF">AVEN_154002_1</name>
</gene>
<dbReference type="OrthoDB" id="10526146at2759"/>
<keyword evidence="2" id="KW-1185">Reference proteome</keyword>
<sequence length="160" mass="17838">MANVQVNLARKQFPENRKGSGDIESICVGLDKHVNVTQRNTELVSKQLSTLMLAPPGPSSSKVETSSAVGNRTLVKILPPPRIEPQNIEKFKIVPEQNSIPKLTMMNRLQSNQPISDEALKLLRKNYEEDDDPFFLHEGAKDIVLTQAIGNSHKCNLLRV</sequence>
<accession>A0A4Y2PA36</accession>
<name>A0A4Y2PA36_ARAVE</name>
<reference evidence="1 2" key="1">
    <citation type="journal article" date="2019" name="Sci. Rep.">
        <title>Orb-weaving spider Araneus ventricosus genome elucidates the spidroin gene catalogue.</title>
        <authorList>
            <person name="Kono N."/>
            <person name="Nakamura H."/>
            <person name="Ohtoshi R."/>
            <person name="Moran D.A.P."/>
            <person name="Shinohara A."/>
            <person name="Yoshida Y."/>
            <person name="Fujiwara M."/>
            <person name="Mori M."/>
            <person name="Tomita M."/>
            <person name="Arakawa K."/>
        </authorList>
    </citation>
    <scope>NUCLEOTIDE SEQUENCE [LARGE SCALE GENOMIC DNA]</scope>
</reference>